<proteinExistence type="predicted"/>
<dbReference type="CDD" id="cd10451">
    <property type="entry name" value="GIY-YIG_LuxR_like"/>
    <property type="match status" value="1"/>
</dbReference>
<dbReference type="EMBL" id="BAGZ01000021">
    <property type="protein sequence ID" value="GAB79223.1"/>
    <property type="molecule type" value="Genomic_DNA"/>
</dbReference>
<accession>K6VAG0</accession>
<dbReference type="Proteomes" id="UP000008495">
    <property type="component" value="Unassembled WGS sequence"/>
</dbReference>
<dbReference type="Gene3D" id="3.40.1440.10">
    <property type="entry name" value="GIY-YIG endonuclease"/>
    <property type="match status" value="1"/>
</dbReference>
<dbReference type="eggNOG" id="COG3860">
    <property type="taxonomic scope" value="Bacteria"/>
</dbReference>
<evidence type="ECO:0008006" key="3">
    <source>
        <dbReference type="Google" id="ProtNLM"/>
    </source>
</evidence>
<gene>
    <name evidence="1" type="ORF">AUCHE_21_00490</name>
</gene>
<sequence>MYTIRPSRLRGVADSPGDERFSVEKVLPAAPERRALYEEGIMPGHMNEHAFEGFNPRAGVYSISCRRTGKAYVGCTDHLVGALDSHRVQLSNNLHPNRAMQADWDAHGAESFDFAVHDEIPPEDCGDMLSGDLEELRDLWVDQLGLDEGRTY</sequence>
<name>K6VAG0_9MICO</name>
<dbReference type="SUPFAM" id="SSF82771">
    <property type="entry name" value="GIY-YIG endonuclease"/>
    <property type="match status" value="1"/>
</dbReference>
<dbReference type="AlphaFoldDB" id="K6VAG0"/>
<protein>
    <recommendedName>
        <fullName evidence="3">GIY-YIG domain-containing protein</fullName>
    </recommendedName>
</protein>
<evidence type="ECO:0000313" key="1">
    <source>
        <dbReference type="EMBL" id="GAB79223.1"/>
    </source>
</evidence>
<keyword evidence="2" id="KW-1185">Reference proteome</keyword>
<reference evidence="1 2" key="1">
    <citation type="submission" date="2012-08" db="EMBL/GenBank/DDBJ databases">
        <title>Whole genome shotgun sequence of Austwickia chelonae NBRC 105200.</title>
        <authorList>
            <person name="Yoshida I."/>
            <person name="Hosoyama A."/>
            <person name="Tsuchikane K."/>
            <person name="Katsumata H."/>
            <person name="Ando Y."/>
            <person name="Ohji S."/>
            <person name="Hamada M."/>
            <person name="Tamura T."/>
            <person name="Yamazoe A."/>
            <person name="Yamazaki S."/>
            <person name="Fujita N."/>
        </authorList>
    </citation>
    <scope>NUCLEOTIDE SEQUENCE [LARGE SCALE GENOMIC DNA]</scope>
    <source>
        <strain evidence="1 2">NBRC 105200</strain>
    </source>
</reference>
<comment type="caution">
    <text evidence="1">The sequence shown here is derived from an EMBL/GenBank/DDBJ whole genome shotgun (WGS) entry which is preliminary data.</text>
</comment>
<evidence type="ECO:0000313" key="2">
    <source>
        <dbReference type="Proteomes" id="UP000008495"/>
    </source>
</evidence>
<organism evidence="1 2">
    <name type="scientific">Austwickia chelonae NBRC 105200</name>
    <dbReference type="NCBI Taxonomy" id="1184607"/>
    <lineage>
        <taxon>Bacteria</taxon>
        <taxon>Bacillati</taxon>
        <taxon>Actinomycetota</taxon>
        <taxon>Actinomycetes</taxon>
        <taxon>Micrococcales</taxon>
        <taxon>Dermatophilaceae</taxon>
        <taxon>Austwickia</taxon>
    </lineage>
</organism>
<dbReference type="InterPro" id="IPR035901">
    <property type="entry name" value="GIY-YIG_endonuc_sf"/>
</dbReference>